<evidence type="ECO:0000256" key="1">
    <source>
        <dbReference type="ARBA" id="ARBA00023015"/>
    </source>
</evidence>
<sequence length="337" mass="38253">MKISIRDISAMTGYSPATVSNALNHKKGVNKETAEEILRIARETGYISETSITKIKLVIFRKNGSIIDDTPFFSSLINGFEQECRRYHYEMVICNVDQRDSDYERQVLNLITESGSAAVVLATEMLEGDLEIFKKAVCPLLIMDHWDEHMEFNSVLINNSDAARMATEYLIEKGHKQIGYIRGSYRIKGFRSRFAGYQTALRKNKLEYQEKHTFTVTPNLQGAYQDMKGYLESAADLPTAFFADNDLMALGAMKALQEKGYRIPDDVSIVGFDDLPFSEISSPRLTTLRVPNTEMGKIAVRRIADLIEGRDEIVVKTQVCTKFIVRETVKDRNLNTK</sequence>
<accession>A0ABZ3EYS5</accession>
<evidence type="ECO:0000256" key="2">
    <source>
        <dbReference type="ARBA" id="ARBA00023125"/>
    </source>
</evidence>
<proteinExistence type="predicted"/>
<dbReference type="CDD" id="cd01392">
    <property type="entry name" value="HTH_LacI"/>
    <property type="match status" value="1"/>
</dbReference>
<dbReference type="SUPFAM" id="SSF47413">
    <property type="entry name" value="lambda repressor-like DNA-binding domains"/>
    <property type="match status" value="1"/>
</dbReference>
<keyword evidence="6" id="KW-1185">Reference proteome</keyword>
<gene>
    <name evidence="5" type="ORF">V6984_04275</name>
</gene>
<reference evidence="5 6" key="1">
    <citation type="submission" date="2024-02" db="EMBL/GenBank/DDBJ databases">
        <title>Bacterial strain from lacustrine sediment.</title>
        <authorList>
            <person name="Petit C."/>
            <person name="Fadhlaoui K."/>
        </authorList>
    </citation>
    <scope>NUCLEOTIDE SEQUENCE [LARGE SCALE GENOMIC DNA]</scope>
    <source>
        <strain evidence="5 6">IPX-CK</strain>
    </source>
</reference>
<evidence type="ECO:0000256" key="3">
    <source>
        <dbReference type="ARBA" id="ARBA00023163"/>
    </source>
</evidence>
<dbReference type="InterPro" id="IPR000843">
    <property type="entry name" value="HTH_LacI"/>
</dbReference>
<keyword evidence="3" id="KW-0804">Transcription</keyword>
<dbReference type="InterPro" id="IPR046335">
    <property type="entry name" value="LacI/GalR-like_sensor"/>
</dbReference>
<dbReference type="PROSITE" id="PS50932">
    <property type="entry name" value="HTH_LACI_2"/>
    <property type="match status" value="1"/>
</dbReference>
<evidence type="ECO:0000313" key="6">
    <source>
        <dbReference type="Proteomes" id="UP001451571"/>
    </source>
</evidence>
<keyword evidence="2 5" id="KW-0238">DNA-binding</keyword>
<dbReference type="GO" id="GO:0003677">
    <property type="term" value="F:DNA binding"/>
    <property type="evidence" value="ECO:0007669"/>
    <property type="project" value="UniProtKB-KW"/>
</dbReference>
<keyword evidence="1" id="KW-0805">Transcription regulation</keyword>
<dbReference type="EMBL" id="CP146256">
    <property type="protein sequence ID" value="XAH74995.1"/>
    <property type="molecule type" value="Genomic_DNA"/>
</dbReference>
<dbReference type="Pfam" id="PF13377">
    <property type="entry name" value="Peripla_BP_3"/>
    <property type="match status" value="1"/>
</dbReference>
<dbReference type="Pfam" id="PF00356">
    <property type="entry name" value="LacI"/>
    <property type="match status" value="1"/>
</dbReference>
<dbReference type="InterPro" id="IPR028082">
    <property type="entry name" value="Peripla_BP_I"/>
</dbReference>
<dbReference type="Gene3D" id="3.40.50.2300">
    <property type="match status" value="2"/>
</dbReference>
<dbReference type="RefSeq" id="WP_342758569.1">
    <property type="nucleotide sequence ID" value="NZ_CP146256.1"/>
</dbReference>
<evidence type="ECO:0000313" key="5">
    <source>
        <dbReference type="EMBL" id="XAH74995.1"/>
    </source>
</evidence>
<evidence type="ECO:0000259" key="4">
    <source>
        <dbReference type="PROSITE" id="PS50932"/>
    </source>
</evidence>
<dbReference type="SMART" id="SM00354">
    <property type="entry name" value="HTH_LACI"/>
    <property type="match status" value="1"/>
</dbReference>
<dbReference type="SUPFAM" id="SSF53822">
    <property type="entry name" value="Periplasmic binding protein-like I"/>
    <property type="match status" value="1"/>
</dbReference>
<protein>
    <submittedName>
        <fullName evidence="5">LacI family DNA-binding transcriptional regulator</fullName>
    </submittedName>
</protein>
<name>A0ABZ3EYS5_9FIRM</name>
<dbReference type="InterPro" id="IPR010982">
    <property type="entry name" value="Lambda_DNA-bd_dom_sf"/>
</dbReference>
<feature type="domain" description="HTH lacI-type" evidence="4">
    <location>
        <begin position="3"/>
        <end position="47"/>
    </location>
</feature>
<dbReference type="PANTHER" id="PTHR30146">
    <property type="entry name" value="LACI-RELATED TRANSCRIPTIONAL REPRESSOR"/>
    <property type="match status" value="1"/>
</dbReference>
<dbReference type="PANTHER" id="PTHR30146:SF109">
    <property type="entry name" value="HTH-TYPE TRANSCRIPTIONAL REGULATOR GALS"/>
    <property type="match status" value="1"/>
</dbReference>
<dbReference type="Gene3D" id="1.10.260.40">
    <property type="entry name" value="lambda repressor-like DNA-binding domains"/>
    <property type="match status" value="1"/>
</dbReference>
<organism evidence="5 6">
    <name type="scientific">Kineothrix sedimenti</name>
    <dbReference type="NCBI Taxonomy" id="3123317"/>
    <lineage>
        <taxon>Bacteria</taxon>
        <taxon>Bacillati</taxon>
        <taxon>Bacillota</taxon>
        <taxon>Clostridia</taxon>
        <taxon>Lachnospirales</taxon>
        <taxon>Lachnospiraceae</taxon>
        <taxon>Kineothrix</taxon>
    </lineage>
</organism>
<dbReference type="Proteomes" id="UP001451571">
    <property type="component" value="Chromosome"/>
</dbReference>